<evidence type="ECO:0000313" key="3">
    <source>
        <dbReference type="Proteomes" id="UP000324748"/>
    </source>
</evidence>
<sequence>MAPTPDGTIFSLNRIDVACEGLPTFYPNCRKPKFDKLKAEGLSMAVGIQEMHGVKENMLNVYIDRLPKMSVKGMVCLATVKLT</sequence>
<proteinExistence type="predicted"/>
<dbReference type="EMBL" id="VSWC01000171">
    <property type="protein sequence ID" value="KAA1070315.1"/>
    <property type="molecule type" value="Genomic_DNA"/>
</dbReference>
<reference evidence="3 4" key="1">
    <citation type="submission" date="2019-05" db="EMBL/GenBank/DDBJ databases">
        <title>Emergence of the Ug99 lineage of the wheat stem rust pathogen through somatic hybridization.</title>
        <authorList>
            <person name="Li F."/>
            <person name="Upadhyaya N.M."/>
            <person name="Sperschneider J."/>
            <person name="Matny O."/>
            <person name="Nguyen-Phuc H."/>
            <person name="Mago R."/>
            <person name="Raley C."/>
            <person name="Miller M.E."/>
            <person name="Silverstein K.A.T."/>
            <person name="Henningsen E."/>
            <person name="Hirsch C.D."/>
            <person name="Visser B."/>
            <person name="Pretorius Z.A."/>
            <person name="Steffenson B.J."/>
            <person name="Schwessinger B."/>
            <person name="Dodds P.N."/>
            <person name="Figueroa M."/>
        </authorList>
    </citation>
    <scope>NUCLEOTIDE SEQUENCE [LARGE SCALE GENOMIC DNA]</scope>
    <source>
        <strain evidence="1">21-0</strain>
        <strain evidence="2 4">Ug99</strain>
    </source>
</reference>
<gene>
    <name evidence="1" type="ORF">PGT21_008148</name>
    <name evidence="2" type="ORF">PGTUg99_035368</name>
</gene>
<evidence type="ECO:0000313" key="2">
    <source>
        <dbReference type="EMBL" id="KAA1090088.1"/>
    </source>
</evidence>
<protein>
    <submittedName>
        <fullName evidence="2">Uncharacterized protein</fullName>
    </submittedName>
</protein>
<comment type="caution">
    <text evidence="2">The sequence shown here is derived from an EMBL/GenBank/DDBJ whole genome shotgun (WGS) entry which is preliminary data.</text>
</comment>
<dbReference type="Proteomes" id="UP000325313">
    <property type="component" value="Unassembled WGS sequence"/>
</dbReference>
<dbReference type="OrthoDB" id="10535664at2759"/>
<dbReference type="AlphaFoldDB" id="A0A5B0NQ95"/>
<keyword evidence="3" id="KW-1185">Reference proteome</keyword>
<evidence type="ECO:0000313" key="1">
    <source>
        <dbReference type="EMBL" id="KAA1070315.1"/>
    </source>
</evidence>
<organism evidence="2 4">
    <name type="scientific">Puccinia graminis f. sp. tritici</name>
    <dbReference type="NCBI Taxonomy" id="56615"/>
    <lineage>
        <taxon>Eukaryota</taxon>
        <taxon>Fungi</taxon>
        <taxon>Dikarya</taxon>
        <taxon>Basidiomycota</taxon>
        <taxon>Pucciniomycotina</taxon>
        <taxon>Pucciniomycetes</taxon>
        <taxon>Pucciniales</taxon>
        <taxon>Pucciniaceae</taxon>
        <taxon>Puccinia</taxon>
    </lineage>
</organism>
<name>A0A5B0NQ95_PUCGR</name>
<evidence type="ECO:0000313" key="4">
    <source>
        <dbReference type="Proteomes" id="UP000325313"/>
    </source>
</evidence>
<dbReference type="Proteomes" id="UP000324748">
    <property type="component" value="Unassembled WGS sequence"/>
</dbReference>
<accession>A0A5B0NQ95</accession>
<dbReference type="EMBL" id="VDEP01000404">
    <property type="protein sequence ID" value="KAA1090088.1"/>
    <property type="molecule type" value="Genomic_DNA"/>
</dbReference>